<dbReference type="InterPro" id="IPR004657">
    <property type="entry name" value="MenA"/>
</dbReference>
<dbReference type="HAMAP" id="MF_01937">
    <property type="entry name" value="MenA_1"/>
    <property type="match status" value="1"/>
</dbReference>
<dbReference type="AlphaFoldDB" id="A0AB39L0U3"/>
<comment type="subcellular location">
    <subcellularLocation>
        <location evidence="8">Cell membrane</location>
        <topology evidence="8">Multi-pass membrane protein</topology>
    </subcellularLocation>
    <subcellularLocation>
        <location evidence="1">Membrane</location>
        <topology evidence="1">Multi-pass membrane protein</topology>
    </subcellularLocation>
</comment>
<keyword evidence="6 8" id="KW-1133">Transmembrane helix</keyword>
<dbReference type="Pfam" id="PF01040">
    <property type="entry name" value="UbiA"/>
    <property type="match status" value="1"/>
</dbReference>
<comment type="catalytic activity">
    <reaction evidence="8">
        <text>an all-trans-polyprenyl diphosphate + 1,4-dihydroxy-2-naphthoate + H(+) = a 2-demethylmenaquinol + CO2 + diphosphate</text>
        <dbReference type="Rhea" id="RHEA:26478"/>
        <dbReference type="Rhea" id="RHEA-COMP:9563"/>
        <dbReference type="Rhea" id="RHEA-COMP:9564"/>
        <dbReference type="ChEBI" id="CHEBI:11173"/>
        <dbReference type="ChEBI" id="CHEBI:15378"/>
        <dbReference type="ChEBI" id="CHEBI:16526"/>
        <dbReference type="ChEBI" id="CHEBI:33019"/>
        <dbReference type="ChEBI" id="CHEBI:55437"/>
        <dbReference type="ChEBI" id="CHEBI:58914"/>
        <dbReference type="EC" id="2.5.1.74"/>
    </reaction>
</comment>
<feature type="transmembrane region" description="Helical" evidence="8">
    <location>
        <begin position="271"/>
        <end position="292"/>
    </location>
</feature>
<dbReference type="EC" id="2.5.1.74" evidence="8 9"/>
<evidence type="ECO:0000256" key="7">
    <source>
        <dbReference type="ARBA" id="ARBA00023136"/>
    </source>
</evidence>
<dbReference type="InterPro" id="IPR000537">
    <property type="entry name" value="UbiA_prenyltransferase"/>
</dbReference>
<dbReference type="PANTHER" id="PTHR13929">
    <property type="entry name" value="1,4-DIHYDROXY-2-NAPHTHOATE OCTAPRENYLTRANSFERASE"/>
    <property type="match status" value="1"/>
</dbReference>
<dbReference type="NCBIfam" id="NF004751">
    <property type="entry name" value="PRK06080.1-3"/>
    <property type="match status" value="1"/>
</dbReference>
<evidence type="ECO:0000256" key="4">
    <source>
        <dbReference type="ARBA" id="ARBA00022679"/>
    </source>
</evidence>
<keyword evidence="3 8" id="KW-1003">Cell membrane</keyword>
<evidence type="ECO:0000256" key="2">
    <source>
        <dbReference type="ARBA" id="ARBA00022428"/>
    </source>
</evidence>
<dbReference type="PANTHER" id="PTHR13929:SF0">
    <property type="entry name" value="UBIA PRENYLTRANSFERASE DOMAIN-CONTAINING PROTEIN 1"/>
    <property type="match status" value="1"/>
</dbReference>
<gene>
    <name evidence="8" type="primary">menA</name>
    <name evidence="10" type="ORF">AB5L97_15050</name>
</gene>
<dbReference type="GO" id="GO:0009234">
    <property type="term" value="P:menaquinone biosynthetic process"/>
    <property type="evidence" value="ECO:0007669"/>
    <property type="project" value="UniProtKB-UniRule"/>
</dbReference>
<dbReference type="EMBL" id="CP163302">
    <property type="protein sequence ID" value="XDP44576.1"/>
    <property type="molecule type" value="Genomic_DNA"/>
</dbReference>
<keyword evidence="7 8" id="KW-0472">Membrane</keyword>
<keyword evidence="4 8" id="KW-0808">Transferase</keyword>
<name>A0AB39L0U3_9MICC</name>
<organism evidence="10">
    <name type="scientific">Sinomonas puerhi</name>
    <dbReference type="NCBI Taxonomy" id="3238584"/>
    <lineage>
        <taxon>Bacteria</taxon>
        <taxon>Bacillati</taxon>
        <taxon>Actinomycetota</taxon>
        <taxon>Actinomycetes</taxon>
        <taxon>Micrococcales</taxon>
        <taxon>Micrococcaceae</taxon>
        <taxon>Sinomonas</taxon>
    </lineage>
</organism>
<reference evidence="10" key="1">
    <citation type="submission" date="2024-07" db="EMBL/GenBank/DDBJ databases">
        <authorList>
            <person name="fu j."/>
        </authorList>
    </citation>
    <scope>NUCLEOTIDE SEQUENCE</scope>
    <source>
        <strain evidence="10">P10A9</strain>
    </source>
</reference>
<evidence type="ECO:0000256" key="8">
    <source>
        <dbReference type="HAMAP-Rule" id="MF_01937"/>
    </source>
</evidence>
<feature type="transmembrane region" description="Helical" evidence="8">
    <location>
        <begin position="137"/>
        <end position="157"/>
    </location>
</feature>
<dbReference type="RefSeq" id="WP_369045261.1">
    <property type="nucleotide sequence ID" value="NZ_CP163302.1"/>
</dbReference>
<comment type="function">
    <text evidence="8">Conversion of 1,4-dihydroxy-2-naphthoate (DHNA) to demethylmenaquinone (DMK).</text>
</comment>
<feature type="transmembrane region" description="Helical" evidence="8">
    <location>
        <begin position="88"/>
        <end position="107"/>
    </location>
</feature>
<comment type="similarity">
    <text evidence="8">Belongs to the MenA family. Type 1 subfamily.</text>
</comment>
<dbReference type="NCBIfam" id="TIGR00751">
    <property type="entry name" value="menA"/>
    <property type="match status" value="1"/>
</dbReference>
<dbReference type="GO" id="GO:0042371">
    <property type="term" value="P:vitamin K biosynthetic process"/>
    <property type="evidence" value="ECO:0007669"/>
    <property type="project" value="TreeGrafter"/>
</dbReference>
<dbReference type="CDD" id="cd13962">
    <property type="entry name" value="PT_UbiA_UBIAD1"/>
    <property type="match status" value="1"/>
</dbReference>
<sequence>MATTAQWISGSRPRTLPMAVAPVVIGSAAAFGLGAFKPVNALLAALVALALQVGVNYANDYSDGIRGTDDDRVGPFRLTGSKAAQPAAVKRAAFLAFGVAMLFGLFLVVLSQAWWLLLVGAGCVAAAWGYTGGKHPYGYMGLGDVFVFIFFGLVATLGTTFTQAGTLSAAAWVGAIGTGLISDALLMANNVRDIPTDRASGKRTLAVRLGDARARRAYLLMLGVAVLGPLVLVPWNPWMLIVLLLVPACVTPSWIMLGGKKGPGLIPVLQQTGFINLGYAALFTIAILLRVLL</sequence>
<feature type="transmembrane region" description="Helical" evidence="8">
    <location>
        <begin position="241"/>
        <end position="259"/>
    </location>
</feature>
<keyword evidence="2 8" id="KW-0474">Menaquinone biosynthesis</keyword>
<evidence type="ECO:0000256" key="3">
    <source>
        <dbReference type="ARBA" id="ARBA00022475"/>
    </source>
</evidence>
<feature type="transmembrane region" description="Helical" evidence="8">
    <location>
        <begin position="16"/>
        <end position="35"/>
    </location>
</feature>
<evidence type="ECO:0000256" key="9">
    <source>
        <dbReference type="NCBIfam" id="TIGR00751"/>
    </source>
</evidence>
<proteinExistence type="inferred from homology"/>
<evidence type="ECO:0000313" key="10">
    <source>
        <dbReference type="EMBL" id="XDP44576.1"/>
    </source>
</evidence>
<dbReference type="InterPro" id="IPR026046">
    <property type="entry name" value="UBIAD1"/>
</dbReference>
<dbReference type="GO" id="GO:0005886">
    <property type="term" value="C:plasma membrane"/>
    <property type="evidence" value="ECO:0007669"/>
    <property type="project" value="UniProtKB-SubCell"/>
</dbReference>
<dbReference type="KEGG" id="spue:AB5L97_15050"/>
<keyword evidence="5 8" id="KW-0812">Transmembrane</keyword>
<comment type="pathway">
    <text evidence="8">Quinol/quinone metabolism; menaquinone biosynthesis; menaquinol from 1,4-dihydroxy-2-naphthoate: step 1/2.</text>
</comment>
<evidence type="ECO:0000256" key="5">
    <source>
        <dbReference type="ARBA" id="ARBA00022692"/>
    </source>
</evidence>
<dbReference type="PIRSF" id="PIRSF005355">
    <property type="entry name" value="UBIAD1"/>
    <property type="match status" value="1"/>
</dbReference>
<accession>A0AB39L0U3</accession>
<dbReference type="GO" id="GO:0046428">
    <property type="term" value="F:1,4-dihydroxy-2-naphthoate polyprenyltransferase activity"/>
    <property type="evidence" value="ECO:0007669"/>
    <property type="project" value="UniProtKB-UniRule"/>
</dbReference>
<feature type="transmembrane region" description="Helical" evidence="8">
    <location>
        <begin position="217"/>
        <end position="235"/>
    </location>
</feature>
<feature type="transmembrane region" description="Helical" evidence="8">
    <location>
        <begin position="41"/>
        <end position="58"/>
    </location>
</feature>
<feature type="transmembrane region" description="Helical" evidence="8">
    <location>
        <begin position="169"/>
        <end position="188"/>
    </location>
</feature>
<evidence type="ECO:0000256" key="1">
    <source>
        <dbReference type="ARBA" id="ARBA00004141"/>
    </source>
</evidence>
<protein>
    <recommendedName>
        <fullName evidence="8 9">1,4-dihydroxy-2-naphthoate octaprenyltransferase</fullName>
        <shortName evidence="8">DHNA-octaprenyltransferase</shortName>
        <ecNumber evidence="8 9">2.5.1.74</ecNumber>
    </recommendedName>
</protein>
<evidence type="ECO:0000256" key="6">
    <source>
        <dbReference type="ARBA" id="ARBA00022989"/>
    </source>
</evidence>
<feature type="transmembrane region" description="Helical" evidence="8">
    <location>
        <begin position="113"/>
        <end position="130"/>
    </location>
</feature>